<dbReference type="VEuPathDB" id="TrichDB:TVAGG3_0272070"/>
<dbReference type="VEuPathDB" id="TrichDB:TVAG_402470"/>
<accession>A2DI03</accession>
<evidence type="ECO:0000313" key="2">
    <source>
        <dbReference type="Proteomes" id="UP000001542"/>
    </source>
</evidence>
<dbReference type="Proteomes" id="UP000001542">
    <property type="component" value="Unassembled WGS sequence"/>
</dbReference>
<dbReference type="EMBL" id="DS113202">
    <property type="protein sequence ID" value="EAY19992.1"/>
    <property type="molecule type" value="Genomic_DNA"/>
</dbReference>
<dbReference type="KEGG" id="tva:5465523"/>
<reference evidence="1" key="1">
    <citation type="submission" date="2006-10" db="EMBL/GenBank/DDBJ databases">
        <authorList>
            <person name="Amadeo P."/>
            <person name="Zhao Q."/>
            <person name="Wortman J."/>
            <person name="Fraser-Liggett C."/>
            <person name="Carlton J."/>
        </authorList>
    </citation>
    <scope>NUCLEOTIDE SEQUENCE</scope>
    <source>
        <strain evidence="1">G3</strain>
    </source>
</reference>
<evidence type="ECO:0000313" key="1">
    <source>
        <dbReference type="EMBL" id="EAY19992.1"/>
    </source>
</evidence>
<keyword evidence="2" id="KW-1185">Reference proteome</keyword>
<organism evidence="1 2">
    <name type="scientific">Trichomonas vaginalis (strain ATCC PRA-98 / G3)</name>
    <dbReference type="NCBI Taxonomy" id="412133"/>
    <lineage>
        <taxon>Eukaryota</taxon>
        <taxon>Metamonada</taxon>
        <taxon>Parabasalia</taxon>
        <taxon>Trichomonadida</taxon>
        <taxon>Trichomonadidae</taxon>
        <taxon>Trichomonas</taxon>
    </lineage>
</organism>
<dbReference type="RefSeq" id="XP_001580978.1">
    <property type="nucleotide sequence ID" value="XM_001580928.1"/>
</dbReference>
<reference evidence="1" key="2">
    <citation type="journal article" date="2007" name="Science">
        <title>Draft genome sequence of the sexually transmitted pathogen Trichomonas vaginalis.</title>
        <authorList>
            <person name="Carlton J.M."/>
            <person name="Hirt R.P."/>
            <person name="Silva J.C."/>
            <person name="Delcher A.L."/>
            <person name="Schatz M."/>
            <person name="Zhao Q."/>
            <person name="Wortman J.R."/>
            <person name="Bidwell S.L."/>
            <person name="Alsmark U.C.M."/>
            <person name="Besteiro S."/>
            <person name="Sicheritz-Ponten T."/>
            <person name="Noel C.J."/>
            <person name="Dacks J.B."/>
            <person name="Foster P.G."/>
            <person name="Simillion C."/>
            <person name="Van de Peer Y."/>
            <person name="Miranda-Saavedra D."/>
            <person name="Barton G.J."/>
            <person name="Westrop G.D."/>
            <person name="Mueller S."/>
            <person name="Dessi D."/>
            <person name="Fiori P.L."/>
            <person name="Ren Q."/>
            <person name="Paulsen I."/>
            <person name="Zhang H."/>
            <person name="Bastida-Corcuera F.D."/>
            <person name="Simoes-Barbosa A."/>
            <person name="Brown M.T."/>
            <person name="Hayes R.D."/>
            <person name="Mukherjee M."/>
            <person name="Okumura C.Y."/>
            <person name="Schneider R."/>
            <person name="Smith A.J."/>
            <person name="Vanacova S."/>
            <person name="Villalvazo M."/>
            <person name="Haas B.J."/>
            <person name="Pertea M."/>
            <person name="Feldblyum T.V."/>
            <person name="Utterback T.R."/>
            <person name="Shu C.L."/>
            <person name="Osoegawa K."/>
            <person name="de Jong P.J."/>
            <person name="Hrdy I."/>
            <person name="Horvathova L."/>
            <person name="Zubacova Z."/>
            <person name="Dolezal P."/>
            <person name="Malik S.B."/>
            <person name="Logsdon J.M. Jr."/>
            <person name="Henze K."/>
            <person name="Gupta A."/>
            <person name="Wang C.C."/>
            <person name="Dunne R.L."/>
            <person name="Upcroft J.A."/>
            <person name="Upcroft P."/>
            <person name="White O."/>
            <person name="Salzberg S.L."/>
            <person name="Tang P."/>
            <person name="Chiu C.-H."/>
            <person name="Lee Y.-S."/>
            <person name="Embley T.M."/>
            <person name="Coombs G.H."/>
            <person name="Mottram J.C."/>
            <person name="Tachezy J."/>
            <person name="Fraser-Liggett C.M."/>
            <person name="Johnson P.J."/>
        </authorList>
    </citation>
    <scope>NUCLEOTIDE SEQUENCE [LARGE SCALE GENOMIC DNA]</scope>
    <source>
        <strain evidence="1">G3</strain>
    </source>
</reference>
<name>A2DI03_TRIV3</name>
<dbReference type="SMR" id="A2DI03"/>
<protein>
    <submittedName>
        <fullName evidence="1">Uncharacterized protein</fullName>
    </submittedName>
</protein>
<gene>
    <name evidence="1" type="ORF">TVAG_402470</name>
</gene>
<dbReference type="AlphaFoldDB" id="A2DI03"/>
<dbReference type="InParanoid" id="A2DI03"/>
<proteinExistence type="predicted"/>
<sequence>METRAERPRSVLEIDQHDKIDFKEIMNSIDPNMKLPDKSNDLLNLIASELTYQIINQSANKTRARDDNKINLADVEATLTQFNQNNINPNMVPPDLEEYKVKPLEENPSAQYLQQRNEIQKFLQMKKADEDN</sequence>